<dbReference type="OrthoDB" id="9807387at2"/>
<dbReference type="SUPFAM" id="SSF52499">
    <property type="entry name" value="Isochorismatase-like hydrolases"/>
    <property type="match status" value="1"/>
</dbReference>
<feature type="signal peptide" evidence="2">
    <location>
        <begin position="1"/>
        <end position="23"/>
    </location>
</feature>
<dbReference type="Pfam" id="PF00857">
    <property type="entry name" value="Isochorismatase"/>
    <property type="match status" value="1"/>
</dbReference>
<dbReference type="InterPro" id="IPR000868">
    <property type="entry name" value="Isochorismatase-like_dom"/>
</dbReference>
<dbReference type="PANTHER" id="PTHR43540:SF16">
    <property type="entry name" value="ISOCHORISMATASE-LIKE DOMAIN-CONTAINING PROTEIN"/>
    <property type="match status" value="1"/>
</dbReference>
<accession>A0A501PH63</accession>
<evidence type="ECO:0000313" key="5">
    <source>
        <dbReference type="Proteomes" id="UP000319148"/>
    </source>
</evidence>
<organism evidence="4 5">
    <name type="scientific">Emcibacter nanhaiensis</name>
    <dbReference type="NCBI Taxonomy" id="1505037"/>
    <lineage>
        <taxon>Bacteria</taxon>
        <taxon>Pseudomonadati</taxon>
        <taxon>Pseudomonadota</taxon>
        <taxon>Alphaproteobacteria</taxon>
        <taxon>Emcibacterales</taxon>
        <taxon>Emcibacteraceae</taxon>
        <taxon>Emcibacter</taxon>
    </lineage>
</organism>
<keyword evidence="1 4" id="KW-0378">Hydrolase</keyword>
<dbReference type="EMBL" id="VFIY01000014">
    <property type="protein sequence ID" value="TPD59294.1"/>
    <property type="molecule type" value="Genomic_DNA"/>
</dbReference>
<dbReference type="AlphaFoldDB" id="A0A501PH63"/>
<feature type="domain" description="Isochorismatase-like" evidence="3">
    <location>
        <begin position="36"/>
        <end position="230"/>
    </location>
</feature>
<dbReference type="PANTHER" id="PTHR43540">
    <property type="entry name" value="PEROXYUREIDOACRYLATE/UREIDOACRYLATE AMIDOHYDROLASE-RELATED"/>
    <property type="match status" value="1"/>
</dbReference>
<keyword evidence="2" id="KW-0732">Signal</keyword>
<sequence length="239" mass="25566">MKKTFLLVIAGISLAFSTFQASAANDPLPVFDKSRTAIVITDPQNDFLAPDGKLHGLLAENLKELNTVANIETLMKTAKSKGLALAVDPLIYNALDVDWSRAGALQRQLLDMGALQRVSGKAGNFQGSGADFYGPYKPYIHDGKTIVVAPHKMYGPESNDLIYQLRARGIDTVILGGLVANLCVDSHMRALMENGFKVYVVKDAVAAPGADAYKAALVNYSMIANGVLTTGEVTRALGH</sequence>
<dbReference type="InterPro" id="IPR036380">
    <property type="entry name" value="Isochorismatase-like_sf"/>
</dbReference>
<dbReference type="CDD" id="cd00431">
    <property type="entry name" value="cysteine_hydrolases"/>
    <property type="match status" value="1"/>
</dbReference>
<dbReference type="Gene3D" id="3.40.50.850">
    <property type="entry name" value="Isochorismatase-like"/>
    <property type="match status" value="1"/>
</dbReference>
<dbReference type="GO" id="GO:0016787">
    <property type="term" value="F:hydrolase activity"/>
    <property type="evidence" value="ECO:0007669"/>
    <property type="project" value="UniProtKB-KW"/>
</dbReference>
<proteinExistence type="predicted"/>
<evidence type="ECO:0000313" key="4">
    <source>
        <dbReference type="EMBL" id="TPD59294.1"/>
    </source>
</evidence>
<feature type="chain" id="PRO_5021295522" evidence="2">
    <location>
        <begin position="24"/>
        <end position="239"/>
    </location>
</feature>
<reference evidence="5" key="1">
    <citation type="submission" date="2019-06" db="EMBL/GenBank/DDBJ databases">
        <title>The complete genome of Emcibacter congregatus ZYLT.</title>
        <authorList>
            <person name="Zhao Z."/>
        </authorList>
    </citation>
    <scope>NUCLEOTIDE SEQUENCE [LARGE SCALE GENOMIC DNA]</scope>
    <source>
        <strain evidence="5">MCCC 1A06723</strain>
    </source>
</reference>
<evidence type="ECO:0000259" key="3">
    <source>
        <dbReference type="Pfam" id="PF00857"/>
    </source>
</evidence>
<name>A0A501PH63_9PROT</name>
<comment type="caution">
    <text evidence="4">The sequence shown here is derived from an EMBL/GenBank/DDBJ whole genome shotgun (WGS) entry which is preliminary data.</text>
</comment>
<evidence type="ECO:0000256" key="2">
    <source>
        <dbReference type="SAM" id="SignalP"/>
    </source>
</evidence>
<protein>
    <submittedName>
        <fullName evidence="4">Cysteine hydrolase</fullName>
    </submittedName>
</protein>
<dbReference type="RefSeq" id="WP_139940958.1">
    <property type="nucleotide sequence ID" value="NZ_JBHSYP010000006.1"/>
</dbReference>
<dbReference type="InterPro" id="IPR050272">
    <property type="entry name" value="Isochorismatase-like_hydrls"/>
</dbReference>
<gene>
    <name evidence="4" type="ORF">FIV46_10890</name>
</gene>
<evidence type="ECO:0000256" key="1">
    <source>
        <dbReference type="ARBA" id="ARBA00022801"/>
    </source>
</evidence>
<dbReference type="Proteomes" id="UP000319148">
    <property type="component" value="Unassembled WGS sequence"/>
</dbReference>
<keyword evidence="5" id="KW-1185">Reference proteome</keyword>